<dbReference type="PANTHER" id="PTHR47027">
    <property type="entry name" value="REVERSE TRANSCRIPTASE DOMAIN-CONTAINING PROTEIN"/>
    <property type="match status" value="1"/>
</dbReference>
<dbReference type="InterPro" id="IPR000477">
    <property type="entry name" value="RT_dom"/>
</dbReference>
<dbReference type="OrthoDB" id="2192661at2759"/>
<dbReference type="Gene3D" id="3.60.10.10">
    <property type="entry name" value="Endonuclease/exonuclease/phosphatase"/>
    <property type="match status" value="1"/>
</dbReference>
<comment type="caution">
    <text evidence="4">The sequence shown here is derived from an EMBL/GenBank/DDBJ whole genome shotgun (WGS) entry which is preliminary data.</text>
</comment>
<feature type="domain" description="Reverse transcriptase" evidence="3">
    <location>
        <begin position="794"/>
        <end position="1065"/>
    </location>
</feature>
<dbReference type="InterPro" id="IPR043128">
    <property type="entry name" value="Rev_trsase/Diguanyl_cyclase"/>
</dbReference>
<name>A0A812I4D2_9DINO</name>
<organism evidence="4 5">
    <name type="scientific">Symbiodinium natans</name>
    <dbReference type="NCBI Taxonomy" id="878477"/>
    <lineage>
        <taxon>Eukaryota</taxon>
        <taxon>Sar</taxon>
        <taxon>Alveolata</taxon>
        <taxon>Dinophyceae</taxon>
        <taxon>Suessiales</taxon>
        <taxon>Symbiodiniaceae</taxon>
        <taxon>Symbiodinium</taxon>
    </lineage>
</organism>
<dbReference type="PANTHER" id="PTHR47027:SF20">
    <property type="entry name" value="REVERSE TRANSCRIPTASE-LIKE PROTEIN WITH RNA-DIRECTED DNA POLYMERASE DOMAIN"/>
    <property type="match status" value="1"/>
</dbReference>
<evidence type="ECO:0000313" key="5">
    <source>
        <dbReference type="Proteomes" id="UP000604046"/>
    </source>
</evidence>
<dbReference type="SUPFAM" id="SSF56219">
    <property type="entry name" value="DNase I-like"/>
    <property type="match status" value="1"/>
</dbReference>
<evidence type="ECO:0000256" key="1">
    <source>
        <dbReference type="SAM" id="Coils"/>
    </source>
</evidence>
<dbReference type="CDD" id="cd01650">
    <property type="entry name" value="RT_nLTR_like"/>
    <property type="match status" value="1"/>
</dbReference>
<dbReference type="EMBL" id="CAJNDS010000158">
    <property type="protein sequence ID" value="CAE6971721.1"/>
    <property type="molecule type" value="Genomic_DNA"/>
</dbReference>
<keyword evidence="1" id="KW-0175">Coiled coil</keyword>
<dbReference type="Pfam" id="PF00078">
    <property type="entry name" value="RVT_1"/>
    <property type="match status" value="1"/>
</dbReference>
<accession>A0A812I4D2</accession>
<feature type="region of interest" description="Disordered" evidence="2">
    <location>
        <begin position="1"/>
        <end position="28"/>
    </location>
</feature>
<dbReference type="SUPFAM" id="SSF56672">
    <property type="entry name" value="DNA/RNA polymerases"/>
    <property type="match status" value="1"/>
</dbReference>
<dbReference type="InterPro" id="IPR005135">
    <property type="entry name" value="Endo/exonuclease/phosphatase"/>
</dbReference>
<proteinExistence type="predicted"/>
<dbReference type="GO" id="GO:0003824">
    <property type="term" value="F:catalytic activity"/>
    <property type="evidence" value="ECO:0007669"/>
    <property type="project" value="InterPro"/>
</dbReference>
<keyword evidence="5" id="KW-1185">Reference proteome</keyword>
<dbReference type="InterPro" id="IPR043502">
    <property type="entry name" value="DNA/RNA_pol_sf"/>
</dbReference>
<evidence type="ECO:0000259" key="3">
    <source>
        <dbReference type="PROSITE" id="PS50878"/>
    </source>
</evidence>
<evidence type="ECO:0000256" key="2">
    <source>
        <dbReference type="SAM" id="MobiDB-lite"/>
    </source>
</evidence>
<feature type="coiled-coil region" evidence="1">
    <location>
        <begin position="79"/>
        <end position="134"/>
    </location>
</feature>
<reference evidence="4" key="1">
    <citation type="submission" date="2021-02" db="EMBL/GenBank/DDBJ databases">
        <authorList>
            <person name="Dougan E. K."/>
            <person name="Rhodes N."/>
            <person name="Thang M."/>
            <person name="Chan C."/>
        </authorList>
    </citation>
    <scope>NUCLEOTIDE SEQUENCE</scope>
</reference>
<dbReference type="InterPro" id="IPR036691">
    <property type="entry name" value="Endo/exonu/phosph_ase_sf"/>
</dbReference>
<dbReference type="Gene3D" id="3.30.70.270">
    <property type="match status" value="1"/>
</dbReference>
<dbReference type="PROSITE" id="PS50878">
    <property type="entry name" value="RT_POL"/>
    <property type="match status" value="1"/>
</dbReference>
<protein>
    <recommendedName>
        <fullName evidence="3">Reverse transcriptase domain-containing protein</fullName>
    </recommendedName>
</protein>
<dbReference type="Proteomes" id="UP000604046">
    <property type="component" value="Unassembled WGS sequence"/>
</dbReference>
<sequence length="1202" mass="136954">MSDPRKTMTPPGKSLKRPTRSPLQELDDDEDLELQEASGSFQGGAVAQMANVVRSEIQRALAPMEQQLSHIHVSLGQRVQEMENTMSQQSYRIEKLEKLFENEGTPRSTTSEKDMSLEKKIADLQNQLSALKQLDTNSQPDHMRTMVVGGLGGFSCTQEATSWLTDKLSMLNSPPHIGSYIKSQDFRGLLFAKFKSTVDRDTAVALLRSAEVFEHGNRVWATQDLPLEKRAQKVFLMGLRWQLGEWGFVKREIELDANYAWLKIGPKVVVKLAITNGRLHCDWEDTWAQWADFQDSNELNQLVDRANDMLQKSSTRKGHGKSKHAVADTETYIHESSSNGGCLHELVVYTKNARLHSDAKFAELLGELHDIGDTWDVVLFSETRRASGAVDLDGRHRLYSSHQPTSCAGVAILVHERHCKHVKRTVVVNERLMYVDVTTFNKTVRFAAVYMPHAGYPDPDLRLVYERLHQILEDARSKSFACIVGGDFNTQLHVGLRGDLLQQTLHMYQLHVANGDSEPDNSWTFCSSMGIKRRIDYILYTRNMSARHAEASDDLDLGSDHRSVVAKFHRLNFRQSKRRNNHHRVQYDWSPDHIVRYQRSLTNSLARETPTCFADIESCVVTCAQDVERQTVVSEPKLWQKPKLQNLMRLRRGCRDKVERCRLSKEIRTELRREMRQKRNAKLDSVLREFKDFSRLESVWHDPVKSSRSVRAQDPSPHDFAEYLSGIFAADEDNGQHVASRRGFHIPAFTLTELKYALHRLRKGKSADSQGVVLEMLCYAPDDLLIPLLELYNRFLQDGRMDPSWKHTVFTMLAKKGDRSNVQNWRPVASLKMIYKVLSKLVHGRLQPLLDKEQSVEQMGFRPGSGVDHALCVFDSVCAKAIEFDCDVWFASIDLRKAFDQIHHESLFKALQEQGVPTEYIALLRTLYSQQTGSVADSRAFPIRRGVKQGDVISPILFNAGLEHAIRMWKARLIDHGIDIGSTANLTNVRFADDLMIYAKSWRELVIMLESLEADLASVGLSLNAAKTRIFTTAISPEVAYIDVGGEMIQVLGDGETHMYLGRKICGDLRRQSRTELAHRISAAWGKFNKLRFIFVNKHLSIKGRLKLFNAVVTPTALFGLSTLALTARQLEQLDICQRKMFRSIVGWSRDADATWEETMRRMNARVSSALRQHPVRNEPDCEECLAIMRCNLESVIPAQFQ</sequence>
<evidence type="ECO:0000313" key="4">
    <source>
        <dbReference type="EMBL" id="CAE6971721.1"/>
    </source>
</evidence>
<dbReference type="Pfam" id="PF03372">
    <property type="entry name" value="Exo_endo_phos"/>
    <property type="match status" value="1"/>
</dbReference>
<gene>
    <name evidence="4" type="ORF">SNAT2548_LOCUS2633</name>
</gene>
<dbReference type="AlphaFoldDB" id="A0A812I4D2"/>